<keyword evidence="4" id="KW-0677">Repeat</keyword>
<dbReference type="InterPro" id="IPR011009">
    <property type="entry name" value="Kinase-like_dom_sf"/>
</dbReference>
<dbReference type="PANTHER" id="PTHR48011:SF5">
    <property type="entry name" value="PROTEIN KINASE DOMAIN-CONTAINING PROTEIN"/>
    <property type="match status" value="1"/>
</dbReference>
<keyword evidence="7 10" id="KW-0067">ATP-binding</keyword>
<feature type="non-terminal residue" evidence="12">
    <location>
        <position position="1"/>
    </location>
</feature>
<evidence type="ECO:0000256" key="9">
    <source>
        <dbReference type="ARBA" id="ARBA00023136"/>
    </source>
</evidence>
<dbReference type="Gene3D" id="1.10.510.10">
    <property type="entry name" value="Transferase(Phosphotransferase) domain 1"/>
    <property type="match status" value="2"/>
</dbReference>
<reference evidence="12" key="1">
    <citation type="journal article" date="2019" name="Sci. Rep.">
        <title>Draft genome of Tanacetum cinerariifolium, the natural source of mosquito coil.</title>
        <authorList>
            <person name="Yamashiro T."/>
            <person name="Shiraishi A."/>
            <person name="Satake H."/>
            <person name="Nakayama K."/>
        </authorList>
    </citation>
    <scope>NUCLEOTIDE SEQUENCE</scope>
</reference>
<dbReference type="CDD" id="cd06606">
    <property type="entry name" value="STKc_MAPKKK"/>
    <property type="match status" value="1"/>
</dbReference>
<dbReference type="SUPFAM" id="SSF56112">
    <property type="entry name" value="Protein kinase-like (PK-like)"/>
    <property type="match status" value="2"/>
</dbReference>
<dbReference type="InterPro" id="IPR008271">
    <property type="entry name" value="Ser/Thr_kinase_AS"/>
</dbReference>
<dbReference type="PROSITE" id="PS50011">
    <property type="entry name" value="PROTEIN_KINASE_DOM"/>
    <property type="match status" value="2"/>
</dbReference>
<evidence type="ECO:0000256" key="8">
    <source>
        <dbReference type="ARBA" id="ARBA00022989"/>
    </source>
</evidence>
<dbReference type="PROSITE" id="PS00108">
    <property type="entry name" value="PROTEIN_KINASE_ST"/>
    <property type="match status" value="1"/>
</dbReference>
<keyword evidence="6 12" id="KW-0418">Kinase</keyword>
<evidence type="ECO:0000259" key="11">
    <source>
        <dbReference type="PROSITE" id="PS50011"/>
    </source>
</evidence>
<dbReference type="GO" id="GO:0004674">
    <property type="term" value="F:protein serine/threonine kinase activity"/>
    <property type="evidence" value="ECO:0007669"/>
    <property type="project" value="UniProtKB-KW"/>
</dbReference>
<evidence type="ECO:0000256" key="4">
    <source>
        <dbReference type="ARBA" id="ARBA00022737"/>
    </source>
</evidence>
<evidence type="ECO:0000313" key="12">
    <source>
        <dbReference type="EMBL" id="GEU83742.1"/>
    </source>
</evidence>
<name>A0A6L2NFA6_TANCI</name>
<dbReference type="InterPro" id="IPR001245">
    <property type="entry name" value="Ser-Thr/Tyr_kinase_cat_dom"/>
</dbReference>
<keyword evidence="5 10" id="KW-0547">Nucleotide-binding</keyword>
<dbReference type="Pfam" id="PF23598">
    <property type="entry name" value="LRR_14"/>
    <property type="match status" value="1"/>
</dbReference>
<dbReference type="Pfam" id="PF00069">
    <property type="entry name" value="Pkinase"/>
    <property type="match status" value="2"/>
</dbReference>
<dbReference type="InterPro" id="IPR017441">
    <property type="entry name" value="Protein_kinase_ATP_BS"/>
</dbReference>
<evidence type="ECO:0000256" key="10">
    <source>
        <dbReference type="PROSITE-ProRule" id="PRU10141"/>
    </source>
</evidence>
<dbReference type="EMBL" id="BKCJ010008744">
    <property type="protein sequence ID" value="GEU83742.1"/>
    <property type="molecule type" value="Genomic_DNA"/>
</dbReference>
<comment type="caution">
    <text evidence="12">The sequence shown here is derived from an EMBL/GenBank/DDBJ whole genome shotgun (WGS) entry which is preliminary data.</text>
</comment>
<protein>
    <submittedName>
        <fullName evidence="12">Mitogen-activated protein kinase kinase kinase 17-like</fullName>
    </submittedName>
</protein>
<evidence type="ECO:0000256" key="5">
    <source>
        <dbReference type="ARBA" id="ARBA00022741"/>
    </source>
</evidence>
<accession>A0A6L2NFA6</accession>
<dbReference type="Gene3D" id="3.30.200.20">
    <property type="entry name" value="Phosphorylase Kinase, domain 1"/>
    <property type="match status" value="1"/>
</dbReference>
<evidence type="ECO:0000256" key="3">
    <source>
        <dbReference type="ARBA" id="ARBA00022692"/>
    </source>
</evidence>
<dbReference type="SMART" id="SM00220">
    <property type="entry name" value="S_TKc"/>
    <property type="match status" value="1"/>
</dbReference>
<gene>
    <name evidence="12" type="ORF">Tci_055720</name>
</gene>
<feature type="domain" description="Protein kinase" evidence="11">
    <location>
        <begin position="1"/>
        <end position="355"/>
    </location>
</feature>
<evidence type="ECO:0000256" key="7">
    <source>
        <dbReference type="ARBA" id="ARBA00022840"/>
    </source>
</evidence>
<proteinExistence type="predicted"/>
<sequence>KLRNMSRGYKHEEAAPMFDKIIFSKVKEGLGGNMRYGLTETCFVAQPNELSMSGMVGPPLPNVDVCLMSVPDMGYDALASTPRGEILLRGTELGEHLRKAIKFLPSKSPKHKDHAISDVFYQLEKSLKHKLVVPNKEITSSSFENEQLCRQFTFDEIKAATRNFGPDEKLGEARFGKVFMGNLNNEVVVVIKLPVVSDSGRNFPELLVEIERLANFQHPNVVRFIVLESLSNQTNLSAPFGGVVGTYGYGAPEYIATGHKYKKSDVYSFGVILLEVICRRPAVDRSLDKRKQHLAAWAQQYLNKGKLKRIIDPELKGHMPQKSLNDYAKIVECCLHADPRSRSTMAEVLISGEWDRGKMIGSGSFGVVHLGINKSNGSLFVVKSSESQEGNQSIENETKILESLDSPYIVQCLGKHVSFGEHGNPKTNLFIEYMAAGSLGDVTEKLGGKLHERVIRLYTCEILKGLKYLHDNGIVHGDLKSQNVLLGSCGNLKLADFGCAKRPTSKNGATNKTFLCGTPLWMAPEVLRNEGLDFSADIWSLGCTIIEMATGKSPWGDLGASNPMAAILKIASSNQKPTFPKEFSKEGLNFLNKCLVRTPEQRSSVDELLNHPFITGEQNTEENYVYQNMYSPLSVLDAGLNDDGYESDSSDESVEMKLTSKIPFSVRRYEKRTTLQKKCTENEMVSHENWVTTTGVYNASTACLKCHVGKLAPERMAEKFVRMRDETRVALLGHFIPRTHGLYLKQDGSISNEMPSIEEWDAREIQLTNNILSELPDNPKCPILVDLFLHSNQDLMDVPITFFHNMRSLQVLNLSGTSLKTLPSSISKLTTLRKLFIRNCDLMMELPPEIGSLKHLKVFDSEGTQLISLPKQVGSLTKLVCLKFSLYHFPDKYKRGNQNVQVVPVAELSKLVHLKELSICVDSYGEWWKNEVKLIINILPKLRNLKSLRLHFPTTELFCAKRLNSTKAPECSRSSLSIVRNEIDPCFAEATEFLPLTSSRGLWLAISERVSLYSSIILLLSSISCRFFNAKESAIGK</sequence>
<keyword evidence="8" id="KW-1133">Transmembrane helix</keyword>
<dbReference type="AlphaFoldDB" id="A0A6L2NFA6"/>
<keyword evidence="2" id="KW-0808">Transferase</keyword>
<dbReference type="PROSITE" id="PS00107">
    <property type="entry name" value="PROTEIN_KINASE_ATP"/>
    <property type="match status" value="1"/>
</dbReference>
<feature type="domain" description="Protein kinase" evidence="11">
    <location>
        <begin position="354"/>
        <end position="614"/>
    </location>
</feature>
<dbReference type="InterPro" id="IPR000719">
    <property type="entry name" value="Prot_kinase_dom"/>
</dbReference>
<dbReference type="Pfam" id="PF07714">
    <property type="entry name" value="PK_Tyr_Ser-Thr"/>
    <property type="match status" value="1"/>
</dbReference>
<dbReference type="GO" id="GO:0007165">
    <property type="term" value="P:signal transduction"/>
    <property type="evidence" value="ECO:0007669"/>
    <property type="project" value="TreeGrafter"/>
</dbReference>
<dbReference type="Gene3D" id="3.80.10.10">
    <property type="entry name" value="Ribonuclease Inhibitor"/>
    <property type="match status" value="1"/>
</dbReference>
<keyword evidence="9" id="KW-0472">Membrane</keyword>
<organism evidence="12">
    <name type="scientific">Tanacetum cinerariifolium</name>
    <name type="common">Dalmatian daisy</name>
    <name type="synonym">Chrysanthemum cinerariifolium</name>
    <dbReference type="NCBI Taxonomy" id="118510"/>
    <lineage>
        <taxon>Eukaryota</taxon>
        <taxon>Viridiplantae</taxon>
        <taxon>Streptophyta</taxon>
        <taxon>Embryophyta</taxon>
        <taxon>Tracheophyta</taxon>
        <taxon>Spermatophyta</taxon>
        <taxon>Magnoliopsida</taxon>
        <taxon>eudicotyledons</taxon>
        <taxon>Gunneridae</taxon>
        <taxon>Pentapetalae</taxon>
        <taxon>asterids</taxon>
        <taxon>campanulids</taxon>
        <taxon>Asterales</taxon>
        <taxon>Asteraceae</taxon>
        <taxon>Asteroideae</taxon>
        <taxon>Anthemideae</taxon>
        <taxon>Anthemidinae</taxon>
        <taxon>Tanacetum</taxon>
    </lineage>
</organism>
<dbReference type="InterPro" id="IPR055414">
    <property type="entry name" value="LRR_R13L4/SHOC2-like"/>
</dbReference>
<evidence type="ECO:0000256" key="1">
    <source>
        <dbReference type="ARBA" id="ARBA00022527"/>
    </source>
</evidence>
<dbReference type="InterPro" id="IPR052751">
    <property type="entry name" value="Plant_MAPKKK"/>
</dbReference>
<keyword evidence="3" id="KW-0812">Transmembrane</keyword>
<keyword evidence="1" id="KW-0723">Serine/threonine-protein kinase</keyword>
<dbReference type="InterPro" id="IPR032675">
    <property type="entry name" value="LRR_dom_sf"/>
</dbReference>
<feature type="binding site" evidence="10">
    <location>
        <position position="383"/>
    </location>
    <ligand>
        <name>ATP</name>
        <dbReference type="ChEBI" id="CHEBI:30616"/>
    </ligand>
</feature>
<dbReference type="PANTHER" id="PTHR48011">
    <property type="entry name" value="CCR4-NOT TRANSCRIPTIONAL COMPLEX SUBUNIT CAF120-RELATED"/>
    <property type="match status" value="1"/>
</dbReference>
<evidence type="ECO:0000256" key="2">
    <source>
        <dbReference type="ARBA" id="ARBA00022679"/>
    </source>
</evidence>
<dbReference type="GO" id="GO:0005524">
    <property type="term" value="F:ATP binding"/>
    <property type="evidence" value="ECO:0007669"/>
    <property type="project" value="UniProtKB-UniRule"/>
</dbReference>
<dbReference type="SUPFAM" id="SSF52058">
    <property type="entry name" value="L domain-like"/>
    <property type="match status" value="1"/>
</dbReference>
<evidence type="ECO:0000256" key="6">
    <source>
        <dbReference type="ARBA" id="ARBA00022777"/>
    </source>
</evidence>